<proteinExistence type="predicted"/>
<dbReference type="Proteomes" id="UP001589609">
    <property type="component" value="Unassembled WGS sequence"/>
</dbReference>
<keyword evidence="3" id="KW-1185">Reference proteome</keyword>
<organism evidence="2 3">
    <name type="scientific">Ectobacillus funiculus</name>
    <dbReference type="NCBI Taxonomy" id="137993"/>
    <lineage>
        <taxon>Bacteria</taxon>
        <taxon>Bacillati</taxon>
        <taxon>Bacillota</taxon>
        <taxon>Bacilli</taxon>
        <taxon>Bacillales</taxon>
        <taxon>Bacillaceae</taxon>
        <taxon>Ectobacillus</taxon>
    </lineage>
</organism>
<dbReference type="CDD" id="cd05244">
    <property type="entry name" value="BVR-B_like_SDR_a"/>
    <property type="match status" value="1"/>
</dbReference>
<evidence type="ECO:0000313" key="3">
    <source>
        <dbReference type="Proteomes" id="UP001589609"/>
    </source>
</evidence>
<dbReference type="InterPro" id="IPR036291">
    <property type="entry name" value="NAD(P)-bd_dom_sf"/>
</dbReference>
<dbReference type="InterPro" id="IPR016040">
    <property type="entry name" value="NAD(P)-bd_dom"/>
</dbReference>
<dbReference type="Pfam" id="PF13460">
    <property type="entry name" value="NAD_binding_10"/>
    <property type="match status" value="1"/>
</dbReference>
<dbReference type="SUPFAM" id="SSF51735">
    <property type="entry name" value="NAD(P)-binding Rossmann-fold domains"/>
    <property type="match status" value="1"/>
</dbReference>
<name>A0ABV5WM16_9BACI</name>
<comment type="caution">
    <text evidence="2">The sequence shown here is derived from an EMBL/GenBank/DDBJ whole genome shotgun (WGS) entry which is preliminary data.</text>
</comment>
<dbReference type="PANTHER" id="PTHR43355">
    <property type="entry name" value="FLAVIN REDUCTASE (NADPH)"/>
    <property type="match status" value="1"/>
</dbReference>
<feature type="domain" description="NAD(P)-binding" evidence="1">
    <location>
        <begin position="9"/>
        <end position="197"/>
    </location>
</feature>
<reference evidence="2 3" key="1">
    <citation type="submission" date="2024-09" db="EMBL/GenBank/DDBJ databases">
        <authorList>
            <person name="Sun Q."/>
            <person name="Mori K."/>
        </authorList>
    </citation>
    <scope>NUCLEOTIDE SEQUENCE [LARGE SCALE GENOMIC DNA]</scope>
    <source>
        <strain evidence="2 3">JCM 11201</strain>
    </source>
</reference>
<evidence type="ECO:0000259" key="1">
    <source>
        <dbReference type="Pfam" id="PF13460"/>
    </source>
</evidence>
<dbReference type="RefSeq" id="WP_379951838.1">
    <property type="nucleotide sequence ID" value="NZ_JBHMAF010000196.1"/>
</dbReference>
<dbReference type="InterPro" id="IPR051606">
    <property type="entry name" value="Polyketide_Oxido-like"/>
</dbReference>
<gene>
    <name evidence="2" type="ORF">ACFFMS_26040</name>
</gene>
<sequence length="209" mass="23193">MKYTIAIIGGTGKAGRFLAETAIKKGYKVRMLVRNPEKVLIANKNIELIKGDAQSSESIVSLLKGCEAVVNTFGQPNREAPLYSEVTKLVIATMSKMGIKRYIGVTGGSLDVYGDKKSLANRFGAIVFRVMYAEMIQDKKKELALLQESGIDWTLVRLPFVFEKSGNKAIKESLYDMPGLTITNRDIADFLINEISDSKYLRQTPFIAN</sequence>
<protein>
    <submittedName>
        <fullName evidence="2">SDR family oxidoreductase</fullName>
    </submittedName>
</protein>
<accession>A0ABV5WM16</accession>
<dbReference type="EMBL" id="JBHMAF010000196">
    <property type="protein sequence ID" value="MFB9761699.1"/>
    <property type="molecule type" value="Genomic_DNA"/>
</dbReference>
<dbReference type="PANTHER" id="PTHR43355:SF2">
    <property type="entry name" value="FLAVIN REDUCTASE (NADPH)"/>
    <property type="match status" value="1"/>
</dbReference>
<dbReference type="Gene3D" id="3.40.50.720">
    <property type="entry name" value="NAD(P)-binding Rossmann-like Domain"/>
    <property type="match status" value="1"/>
</dbReference>
<evidence type="ECO:0000313" key="2">
    <source>
        <dbReference type="EMBL" id="MFB9761699.1"/>
    </source>
</evidence>